<dbReference type="RefSeq" id="WP_347920068.1">
    <property type="nucleotide sequence ID" value="NZ_JBDXMX010000002.1"/>
</dbReference>
<evidence type="ECO:0000313" key="4">
    <source>
        <dbReference type="Proteomes" id="UP001484097"/>
    </source>
</evidence>
<evidence type="ECO:0000259" key="2">
    <source>
        <dbReference type="PROSITE" id="PS51272"/>
    </source>
</evidence>
<dbReference type="InterPro" id="IPR001119">
    <property type="entry name" value="SLH_dom"/>
</dbReference>
<dbReference type="PRINTS" id="PR01607">
    <property type="entry name" value="APYRASEFAMLY"/>
</dbReference>
<accession>A0ABV0IH24</accession>
<dbReference type="InterPro" id="IPR006179">
    <property type="entry name" value="5_nucleotidase/apyrase"/>
</dbReference>
<dbReference type="InterPro" id="IPR029052">
    <property type="entry name" value="Metallo-depent_PP-like"/>
</dbReference>
<name>A0ABV0IH24_9MICC</name>
<dbReference type="SUPFAM" id="SSF55816">
    <property type="entry name" value="5'-nucleotidase (syn. UDP-sugar hydrolase), C-terminal domain"/>
    <property type="match status" value="1"/>
</dbReference>
<organism evidence="3 4">
    <name type="scientific">Citricoccus nitrophenolicus</name>
    <dbReference type="NCBI Taxonomy" id="863575"/>
    <lineage>
        <taxon>Bacteria</taxon>
        <taxon>Bacillati</taxon>
        <taxon>Actinomycetota</taxon>
        <taxon>Actinomycetes</taxon>
        <taxon>Micrococcales</taxon>
        <taxon>Micrococcaceae</taxon>
        <taxon>Citricoccus</taxon>
    </lineage>
</organism>
<dbReference type="Gene3D" id="3.60.21.10">
    <property type="match status" value="1"/>
</dbReference>
<dbReference type="InterPro" id="IPR008334">
    <property type="entry name" value="5'-Nucleotdase_C"/>
</dbReference>
<proteinExistence type="predicted"/>
<dbReference type="Proteomes" id="UP001484097">
    <property type="component" value="Unassembled WGS sequence"/>
</dbReference>
<feature type="domain" description="SLH" evidence="2">
    <location>
        <begin position="794"/>
        <end position="859"/>
    </location>
</feature>
<dbReference type="Pfam" id="PF00395">
    <property type="entry name" value="SLH"/>
    <property type="match status" value="2"/>
</dbReference>
<gene>
    <name evidence="3" type="ORF">ABDK96_07240</name>
</gene>
<feature type="domain" description="SLH" evidence="2">
    <location>
        <begin position="860"/>
        <end position="915"/>
    </location>
</feature>
<evidence type="ECO:0000256" key="1">
    <source>
        <dbReference type="SAM" id="SignalP"/>
    </source>
</evidence>
<dbReference type="Pfam" id="PF02872">
    <property type="entry name" value="5_nucleotid_C"/>
    <property type="match status" value="1"/>
</dbReference>
<feature type="chain" id="PRO_5045806720" evidence="1">
    <location>
        <begin position="31"/>
        <end position="915"/>
    </location>
</feature>
<dbReference type="PANTHER" id="PTHR11575:SF24">
    <property type="entry name" value="5'-NUCLEOTIDASE"/>
    <property type="match status" value="1"/>
</dbReference>
<comment type="caution">
    <text evidence="3">The sequence shown here is derived from an EMBL/GenBank/DDBJ whole genome shotgun (WGS) entry which is preliminary data.</text>
</comment>
<dbReference type="InterPro" id="IPR036907">
    <property type="entry name" value="5'-Nucleotdase_C_sf"/>
</dbReference>
<dbReference type="SUPFAM" id="SSF56300">
    <property type="entry name" value="Metallo-dependent phosphatases"/>
    <property type="match status" value="1"/>
</dbReference>
<dbReference type="PROSITE" id="PS51318">
    <property type="entry name" value="TAT"/>
    <property type="match status" value="1"/>
</dbReference>
<reference evidence="3 4" key="1">
    <citation type="submission" date="2024-05" db="EMBL/GenBank/DDBJ databases">
        <authorList>
            <person name="Yi C."/>
        </authorList>
    </citation>
    <scope>NUCLEOTIDE SEQUENCE [LARGE SCALE GENOMIC DNA]</scope>
    <source>
        <strain evidence="3 4">XS13</strain>
    </source>
</reference>
<dbReference type="Gene3D" id="3.90.780.10">
    <property type="entry name" value="5'-Nucleotidase, C-terminal domain"/>
    <property type="match status" value="1"/>
</dbReference>
<feature type="signal peptide" evidence="1">
    <location>
        <begin position="1"/>
        <end position="30"/>
    </location>
</feature>
<dbReference type="PROSITE" id="PS51272">
    <property type="entry name" value="SLH"/>
    <property type="match status" value="3"/>
</dbReference>
<feature type="domain" description="SLH" evidence="2">
    <location>
        <begin position="732"/>
        <end position="793"/>
    </location>
</feature>
<dbReference type="PANTHER" id="PTHR11575">
    <property type="entry name" value="5'-NUCLEOTIDASE-RELATED"/>
    <property type="match status" value="1"/>
</dbReference>
<protein>
    <submittedName>
        <fullName evidence="3">5'-nucleotidase C-terminal domain-containing protein</fullName>
    </submittedName>
</protein>
<sequence>MPLQSRKSLLAGVLTAGLVAAPAVALPASAATTESPAPVSMETGASVSTEEAVTAAAAPAAEGTEKIALLSFNDFHGALSEEYSGTLFSHTVEGYRTAFESANGEGSTLLTSAGDLIGASASVSNVQQDEPTLEIMNQLGLAASAAGNHEFDKGLDDLTGRVADIADFEFLAANFVDPDSQEPVLPSHQVFQVDGVSVAVIGAVPNNLYATTTGSGLKGNQVIDLVDGVNAVAADLKDGNEDNGEADIIVASYHDGATGNDDDVAVETANSEVFDAIVNETAESVDVIFNGHTHQTYNYETTAGETERPVVQAGQSGNLLAAVELTIDSATKEVVGYSSELIERTPTPMTDDEEPTFDPAAMDALVAESTETVQGVYETEKVAVAEFETMKNTVIGEMDSSITTDYQTRIEETGDWRAGGTRRQESTLGNWAANALKDRISLSNPEVDLGVTNSGGLRAELLADQFTAGGEFTPKPENLRGKVSLGEILDFAPFGNTLTYFDIPGSSIKQVLEENWQDGKKALHLGWSEELTWTYDESREQDDKVTGIWISGEPVDMDEMYTIGTLSFLADTSWVGTENSAPDGYEGFAIGQENQVDLGIMDNQAFQEYVQAETAASGDIRPDFAKKSVEVQNAAGTAQPGENLTLTLGNLELDSDGAGDATSVAVAFQPAEGEAVEVGTVEVAADGETADLSTLHVPEASGAGELVMTVSYDDQYESTTEVRSPLTIGTDADADFSDNQPGSVYYAPVRWMQEAQVTNGYADGTYRKGSDISRGESVAFLQRYLAPDYTTDAAEPVFPDVPAGHIHFTPISWAADDAQDVSQGYVDGNFRPGQDVTRAEFVSFLYRAVDPEGYTAPEESPFDDVTTGSHYEAISWAASEGLVNGYKDGLYKPYDPINRGEVAKVMYQYDLTQQD</sequence>
<keyword evidence="4" id="KW-1185">Reference proteome</keyword>
<evidence type="ECO:0000313" key="3">
    <source>
        <dbReference type="EMBL" id="MEO9247469.1"/>
    </source>
</evidence>
<dbReference type="InterPro" id="IPR006311">
    <property type="entry name" value="TAT_signal"/>
</dbReference>
<keyword evidence="1" id="KW-0732">Signal</keyword>
<dbReference type="EMBL" id="JBDXMX010000002">
    <property type="protein sequence ID" value="MEO9247469.1"/>
    <property type="molecule type" value="Genomic_DNA"/>
</dbReference>